<protein>
    <submittedName>
        <fullName evidence="1">Uncharacterized protein</fullName>
    </submittedName>
</protein>
<evidence type="ECO:0000313" key="1">
    <source>
        <dbReference type="EMBL" id="OUZ39174.1"/>
    </source>
</evidence>
<dbReference type="Proteomes" id="UP000196594">
    <property type="component" value="Unassembled WGS sequence"/>
</dbReference>
<dbReference type="RefSeq" id="WP_087617375.1">
    <property type="nucleotide sequence ID" value="NZ_JAFBEY010000001.1"/>
</dbReference>
<keyword evidence="2" id="KW-1185">Reference proteome</keyword>
<organism evidence="1 2">
    <name type="scientific">Solibacillus kalamii</name>
    <dbReference type="NCBI Taxonomy" id="1748298"/>
    <lineage>
        <taxon>Bacteria</taxon>
        <taxon>Bacillati</taxon>
        <taxon>Bacillota</taxon>
        <taxon>Bacilli</taxon>
        <taxon>Bacillales</taxon>
        <taxon>Caryophanaceae</taxon>
        <taxon>Solibacillus</taxon>
    </lineage>
</organism>
<gene>
    <name evidence="1" type="ORF">CBM15_09955</name>
</gene>
<reference evidence="1 2" key="1">
    <citation type="journal article" date="2017" name="Int. J. Syst. Evol. Microbiol.">
        <title>Solibacillus kalamii sp. nov., isolated from a high-efficiency particulate arrestance filter system used in the International Space Station.</title>
        <authorList>
            <person name="Checinska Sielaff A."/>
            <person name="Kumar R.M."/>
            <person name="Pal D."/>
            <person name="Mayilraj S."/>
            <person name="Venkateswaran K."/>
        </authorList>
    </citation>
    <scope>NUCLEOTIDE SEQUENCE [LARGE SCALE GENOMIC DNA]</scope>
    <source>
        <strain evidence="1 2">ISSFR-015</strain>
    </source>
</reference>
<sequence length="248" mass="28021">MTNIRKLTELREKAYELSKTNPSKIAIEFKQSFYEDMQKLKASEEYKDLGVGGRVKREDKLRAEYNKQLFKLIAEQKAEYKKVFDEATKLSKTIQASDHTKPDAVAVKLFEQELDSLKTATMLGTNAARSMEAINAFIGKYDDPYFASVIKQNFGQLSQNVLSIESSMQNRHALSKVLERVESKATSEEQAFAAETLEAFGNGEPTFFLPGLAQHNAISQIIGARNADYLDKTTEWLEKNGQTEQPTE</sequence>
<dbReference type="EMBL" id="NHNT01000005">
    <property type="protein sequence ID" value="OUZ39174.1"/>
    <property type="molecule type" value="Genomic_DNA"/>
</dbReference>
<proteinExistence type="predicted"/>
<name>A0ABX3ZHJ5_9BACL</name>
<comment type="caution">
    <text evidence="1">The sequence shown here is derived from an EMBL/GenBank/DDBJ whole genome shotgun (WGS) entry which is preliminary data.</text>
</comment>
<accession>A0ABX3ZHJ5</accession>
<evidence type="ECO:0000313" key="2">
    <source>
        <dbReference type="Proteomes" id="UP000196594"/>
    </source>
</evidence>